<dbReference type="AlphaFoldDB" id="A0A939BTP5"/>
<dbReference type="Proteomes" id="UP000717624">
    <property type="component" value="Unassembled WGS sequence"/>
</dbReference>
<evidence type="ECO:0000313" key="2">
    <source>
        <dbReference type="Proteomes" id="UP000717624"/>
    </source>
</evidence>
<keyword evidence="2" id="KW-1185">Reference proteome</keyword>
<gene>
    <name evidence="1" type="ORF">JOD01_001284</name>
</gene>
<accession>A0A939BTP5</accession>
<dbReference type="Gene3D" id="3.10.129.10">
    <property type="entry name" value="Hotdog Thioesterase"/>
    <property type="match status" value="1"/>
</dbReference>
<dbReference type="InterPro" id="IPR029069">
    <property type="entry name" value="HotDog_dom_sf"/>
</dbReference>
<protein>
    <submittedName>
        <fullName evidence="1">3-hydroxyacyl-[acyl-carrier-protein] dehydratase</fullName>
        <ecNumber evidence="1">4.2.1.59</ecNumber>
    </submittedName>
</protein>
<dbReference type="EC" id="4.2.1.59" evidence="1"/>
<proteinExistence type="predicted"/>
<dbReference type="EMBL" id="JAFBEB010000003">
    <property type="protein sequence ID" value="MBM7589684.1"/>
    <property type="molecule type" value="Genomic_DNA"/>
</dbReference>
<reference evidence="1" key="1">
    <citation type="submission" date="2021-01" db="EMBL/GenBank/DDBJ databases">
        <title>Genomic Encyclopedia of Type Strains, Phase IV (KMG-IV): sequencing the most valuable type-strain genomes for metagenomic binning, comparative biology and taxonomic classification.</title>
        <authorList>
            <person name="Goeker M."/>
        </authorList>
    </citation>
    <scope>NUCLEOTIDE SEQUENCE</scope>
    <source>
        <strain evidence="1">DSM 25523</strain>
    </source>
</reference>
<dbReference type="GO" id="GO:0019171">
    <property type="term" value="F:(3R)-hydroxyacyl-[acyl-carrier-protein] dehydratase activity"/>
    <property type="evidence" value="ECO:0007669"/>
    <property type="project" value="UniProtKB-EC"/>
</dbReference>
<name>A0A939BTP5_9BACL</name>
<sequence>MSLDELLTLLPQQYPFRFVDEVTRYVPGSLLEAKFLPAPLRQCYGNGRYFPETCMLEGLAQATVILTQLETEPLKQKELPLLGSIEASLIRPADWDEQLTYVIKPVRIAQKRAIFDGTLVDSTGQQIALAMIGVAIAYQT</sequence>
<organism evidence="1 2">
    <name type="scientific">Brevibacillus fulvus</name>
    <dbReference type="NCBI Taxonomy" id="1125967"/>
    <lineage>
        <taxon>Bacteria</taxon>
        <taxon>Bacillati</taxon>
        <taxon>Bacillota</taxon>
        <taxon>Bacilli</taxon>
        <taxon>Bacillales</taxon>
        <taxon>Paenibacillaceae</taxon>
        <taxon>Brevibacillus</taxon>
    </lineage>
</organism>
<evidence type="ECO:0000313" key="1">
    <source>
        <dbReference type="EMBL" id="MBM7589684.1"/>
    </source>
</evidence>
<comment type="caution">
    <text evidence="1">The sequence shown here is derived from an EMBL/GenBank/DDBJ whole genome shotgun (WGS) entry which is preliminary data.</text>
</comment>
<dbReference type="SUPFAM" id="SSF54637">
    <property type="entry name" value="Thioesterase/thiol ester dehydrase-isomerase"/>
    <property type="match status" value="1"/>
</dbReference>
<dbReference type="RefSeq" id="WP_204517407.1">
    <property type="nucleotide sequence ID" value="NZ_BAABIN010000038.1"/>
</dbReference>
<keyword evidence="1" id="KW-0456">Lyase</keyword>